<dbReference type="EMBL" id="CAJNNV010000577">
    <property type="protein sequence ID" value="CAE8583027.1"/>
    <property type="molecule type" value="Genomic_DNA"/>
</dbReference>
<dbReference type="Pfam" id="PF19030">
    <property type="entry name" value="TSP1_ADAMTS"/>
    <property type="match status" value="1"/>
</dbReference>
<dbReference type="Proteomes" id="UP000654075">
    <property type="component" value="Unassembled WGS sequence"/>
</dbReference>
<accession>A0A813DAY9</accession>
<feature type="region of interest" description="Disordered" evidence="1">
    <location>
        <begin position="1417"/>
        <end position="1450"/>
    </location>
</feature>
<proteinExistence type="predicted"/>
<keyword evidence="3" id="KW-1185">Reference proteome</keyword>
<name>A0A813DAY9_POLGL</name>
<sequence>MPPLPQIHNILKSGALTARSLVAGIVSSSDLTSAESAVEAFGTDISSSSLASQLDIVKAVKASTSSSGAVAQCAATFVAGTFDTATGPYPFLAAASLALESYDGAFIQNLLMVAYNRSLVTNTTSGDWLSVGNVLAGMTFPGGQKGLTYNSSSVGAGIIVSLASGATSLWEALASVLFALSSGDVDHDLSFLGPYATCLGAEVWDLAAAGVAVRLSKASAAGSTPVLSAAGVLAKAAAAMGEATPGPFFKTAAAQVAVTLASLRKEKDSAFYAGWDNLLFPAGGVAAQSAEKQWQEKGETQLWQLAQKANSHLVFGATGIVQTSVDIQRKAGAAAVYYSALYVAGLDAASSAVAVASSPWAMEVPALAVFAAGWSAATSMPKPTKWPSGAMERAITAADAALSFLELTISDSLKADCTEDTSPSVSSTWGWTQCPASKWIGSGNCAWGMPSLGPNSTDLIETGSCEVRCNALSTISKPRRCVTAAYSPSDIPCKGEQMTQSSCTAGVPRGMKALCVCSGTIVGMRMAAARAAGAARIMDEMLAVEAMATTVLSLVEKSPAEIASKISSISQGLSETGAGGLTSGQAMWSAHSAALRQKMTSEDCIQASVLAGQQFGLGKSVAMTQIADIMALDTSSAEEVRTRVTAASMAQLSGKDAVPPILQAVASTKRLADLAGTSKERSAQLRGFEGPISYMPGLSSVPSGLPEFGIIPSPRSIVASMVTEESQNGQAIGQAAGAALAVLLASETSLLSPSFQDGAELSRWLSSGQRSRAAIAVALVATACLEAGSGSQTAATAAYYAGRNVSDSPQEVAGTLMHFLAFKLGDLTQAGALTQAAVAGVAWPRDSEGQPSIILQISTQLQSSALFSSAQFTWTPLASIWSAKEVVNAPSNAGASGGPQISAAFMNAQQDQVKIALAVPFEVQPSQVFIRSITDLDGVRRLTSSSLLAVEAEDGQRRLQSLSGISMDFVITIGPGDDAAAIEAKLIGFGDLSTRLYQQFVDVLTMAFQAAGISVPEGMSSASISMDPPKFVPNFVMPKSVWILTSWSTCPTTCGEGKQYRNITCSTDSDLQCDATSGGRPATVQECEDYTTCPFSWSCAIGGKSNKYGVGDCDTQLYVSIGILAAPGVLFLCCLTAYCAYKCRPPQGGAVVLKDEDGQKLEVNFEIYHDTGIEGEDANRKGQDLAHGSTGKIHVVWDLDVEEAQLHTYERTRGLAIAMGGKKGNAKLTRDSVNHNFVLPEDMPDDEADLEAAAAALALEDARPEFIDAYATDARLEYWSETHSQWITAKVTGTGYSNGDGQLVYDLLVGASNQPRMCISIDALREPLKAAEPISVYSSREQKWFHALVEGPQSISATTVGYTIRTLDMKDEAEILANVPSARLRRRFPNGSLVEVFQGQLKGWVSGTVAADAEEVAPPVGSQHHGKLLAPSPRHSRESNATIAEPSTAGSRLLQVDNMLSVMPDASSTAGSQVGSTAGAPEDRSRLTWLEVNVILQQPDAVGA</sequence>
<feature type="non-terminal residue" evidence="2">
    <location>
        <position position="1"/>
    </location>
</feature>
<evidence type="ECO:0000256" key="1">
    <source>
        <dbReference type="SAM" id="MobiDB-lite"/>
    </source>
</evidence>
<dbReference type="SUPFAM" id="SSF82895">
    <property type="entry name" value="TSP-1 type 1 repeat"/>
    <property type="match status" value="1"/>
</dbReference>
<organism evidence="2 3">
    <name type="scientific">Polarella glacialis</name>
    <name type="common">Dinoflagellate</name>
    <dbReference type="NCBI Taxonomy" id="89957"/>
    <lineage>
        <taxon>Eukaryota</taxon>
        <taxon>Sar</taxon>
        <taxon>Alveolata</taxon>
        <taxon>Dinophyceae</taxon>
        <taxon>Suessiales</taxon>
        <taxon>Suessiaceae</taxon>
        <taxon>Polarella</taxon>
    </lineage>
</organism>
<evidence type="ECO:0000313" key="3">
    <source>
        <dbReference type="Proteomes" id="UP000654075"/>
    </source>
</evidence>
<comment type="caution">
    <text evidence="2">The sequence shown here is derived from an EMBL/GenBank/DDBJ whole genome shotgun (WGS) entry which is preliminary data.</text>
</comment>
<protein>
    <submittedName>
        <fullName evidence="2">Uncharacterized protein</fullName>
    </submittedName>
</protein>
<dbReference type="Gene3D" id="2.20.100.10">
    <property type="entry name" value="Thrombospondin type-1 (TSP1) repeat"/>
    <property type="match status" value="1"/>
</dbReference>
<dbReference type="PROSITE" id="PS50092">
    <property type="entry name" value="TSP1"/>
    <property type="match status" value="1"/>
</dbReference>
<gene>
    <name evidence="2" type="ORF">PGLA1383_LOCUS2013</name>
</gene>
<dbReference type="InterPro" id="IPR036383">
    <property type="entry name" value="TSP1_rpt_sf"/>
</dbReference>
<evidence type="ECO:0000313" key="2">
    <source>
        <dbReference type="EMBL" id="CAE8583027.1"/>
    </source>
</evidence>
<reference evidence="2" key="1">
    <citation type="submission" date="2021-02" db="EMBL/GenBank/DDBJ databases">
        <authorList>
            <person name="Dougan E. K."/>
            <person name="Rhodes N."/>
            <person name="Thang M."/>
            <person name="Chan C."/>
        </authorList>
    </citation>
    <scope>NUCLEOTIDE SEQUENCE</scope>
</reference>
<dbReference type="InterPro" id="IPR000884">
    <property type="entry name" value="TSP1_rpt"/>
</dbReference>